<protein>
    <submittedName>
        <fullName evidence="1">WD40 repeat-like protein</fullName>
    </submittedName>
</protein>
<evidence type="ECO:0000313" key="1">
    <source>
        <dbReference type="EMBL" id="TFK63268.1"/>
    </source>
</evidence>
<organism evidence="1 2">
    <name type="scientific">Pluteus cervinus</name>
    <dbReference type="NCBI Taxonomy" id="181527"/>
    <lineage>
        <taxon>Eukaryota</taxon>
        <taxon>Fungi</taxon>
        <taxon>Dikarya</taxon>
        <taxon>Basidiomycota</taxon>
        <taxon>Agaricomycotina</taxon>
        <taxon>Agaricomycetes</taxon>
        <taxon>Agaricomycetidae</taxon>
        <taxon>Agaricales</taxon>
        <taxon>Pluteineae</taxon>
        <taxon>Pluteaceae</taxon>
        <taxon>Pluteus</taxon>
    </lineage>
</organism>
<accession>A0ACD3AC91</accession>
<keyword evidence="2" id="KW-1185">Reference proteome</keyword>
<name>A0ACD3AC91_9AGAR</name>
<gene>
    <name evidence="1" type="ORF">BDN72DRAFT_776047</name>
</gene>
<sequence length="387" mass="43838">MVYQYVFGTILLVGEPVSEDTLAKLLGPKISVTATHRTVQALVSLLVINENRKLQILHHSLADYLLDTSQSTLFHINKSQVHYLLVQKSVVILCTQLKFNMCNLETSHIPNSQVLDLEDRIATNISDELQYSSQFWVYHLINSGSYSIIYERTLCLLLINFTTIFWVECLSLLGKLKGGIASIQKLQIWLKVSFNGTSSYFLLLSHDFHSFMTKFYTPIQESSPHIYLSALAFCPMKSVVYQQCTSLIQNKIQLFNHPNSWKANHVTVYIERATVAIFQPDSHIIYSGSDNGTIEVWDSYSGYSFGSPLIENTSSISGLVTSQHSNVLYSSTSNSIMIWDLSNRQQLCQLVQYEGFITCLALTPDNRYLITGSMMQIVVWDLLQGLP</sequence>
<reference evidence="1 2" key="1">
    <citation type="journal article" date="2019" name="Nat. Ecol. Evol.">
        <title>Megaphylogeny resolves global patterns of mushroom evolution.</title>
        <authorList>
            <person name="Varga T."/>
            <person name="Krizsan K."/>
            <person name="Foldi C."/>
            <person name="Dima B."/>
            <person name="Sanchez-Garcia M."/>
            <person name="Sanchez-Ramirez S."/>
            <person name="Szollosi G.J."/>
            <person name="Szarkandi J.G."/>
            <person name="Papp V."/>
            <person name="Albert L."/>
            <person name="Andreopoulos W."/>
            <person name="Angelini C."/>
            <person name="Antonin V."/>
            <person name="Barry K.W."/>
            <person name="Bougher N.L."/>
            <person name="Buchanan P."/>
            <person name="Buyck B."/>
            <person name="Bense V."/>
            <person name="Catcheside P."/>
            <person name="Chovatia M."/>
            <person name="Cooper J."/>
            <person name="Damon W."/>
            <person name="Desjardin D."/>
            <person name="Finy P."/>
            <person name="Geml J."/>
            <person name="Haridas S."/>
            <person name="Hughes K."/>
            <person name="Justo A."/>
            <person name="Karasinski D."/>
            <person name="Kautmanova I."/>
            <person name="Kiss B."/>
            <person name="Kocsube S."/>
            <person name="Kotiranta H."/>
            <person name="LaButti K.M."/>
            <person name="Lechner B.E."/>
            <person name="Liimatainen K."/>
            <person name="Lipzen A."/>
            <person name="Lukacs Z."/>
            <person name="Mihaltcheva S."/>
            <person name="Morgado L.N."/>
            <person name="Niskanen T."/>
            <person name="Noordeloos M.E."/>
            <person name="Ohm R.A."/>
            <person name="Ortiz-Santana B."/>
            <person name="Ovrebo C."/>
            <person name="Racz N."/>
            <person name="Riley R."/>
            <person name="Savchenko A."/>
            <person name="Shiryaev A."/>
            <person name="Soop K."/>
            <person name="Spirin V."/>
            <person name="Szebenyi C."/>
            <person name="Tomsovsky M."/>
            <person name="Tulloss R.E."/>
            <person name="Uehling J."/>
            <person name="Grigoriev I.V."/>
            <person name="Vagvolgyi C."/>
            <person name="Papp T."/>
            <person name="Martin F.M."/>
            <person name="Miettinen O."/>
            <person name="Hibbett D.S."/>
            <person name="Nagy L.G."/>
        </authorList>
    </citation>
    <scope>NUCLEOTIDE SEQUENCE [LARGE SCALE GENOMIC DNA]</scope>
    <source>
        <strain evidence="1 2">NL-1719</strain>
    </source>
</reference>
<dbReference type="EMBL" id="ML208531">
    <property type="protein sequence ID" value="TFK63268.1"/>
    <property type="molecule type" value="Genomic_DNA"/>
</dbReference>
<proteinExistence type="predicted"/>
<feature type="non-terminal residue" evidence="1">
    <location>
        <position position="387"/>
    </location>
</feature>
<evidence type="ECO:0000313" key="2">
    <source>
        <dbReference type="Proteomes" id="UP000308600"/>
    </source>
</evidence>
<dbReference type="Proteomes" id="UP000308600">
    <property type="component" value="Unassembled WGS sequence"/>
</dbReference>